<dbReference type="Proteomes" id="UP000616595">
    <property type="component" value="Unassembled WGS sequence"/>
</dbReference>
<dbReference type="SUPFAM" id="SSF54211">
    <property type="entry name" value="Ribosomal protein S5 domain 2-like"/>
    <property type="match status" value="1"/>
</dbReference>
<dbReference type="Pfam" id="PF00679">
    <property type="entry name" value="EFG_C"/>
    <property type="match status" value="1"/>
</dbReference>
<evidence type="ECO:0000256" key="4">
    <source>
        <dbReference type="ARBA" id="ARBA00023134"/>
    </source>
</evidence>
<reference evidence="7" key="2">
    <citation type="submission" date="2020-10" db="EMBL/GenBank/DDBJ databases">
        <title>Comparative genomics of the Acetobacterium genus.</title>
        <authorList>
            <person name="Marshall C."/>
            <person name="May H."/>
            <person name="Norman S."/>
        </authorList>
    </citation>
    <scope>NUCLEOTIDE SEQUENCE</scope>
    <source>
        <strain evidence="7">DER-2019</strain>
    </source>
</reference>
<evidence type="ECO:0000256" key="2">
    <source>
        <dbReference type="ARBA" id="ARBA00017872"/>
    </source>
</evidence>
<dbReference type="InterPro" id="IPR009022">
    <property type="entry name" value="EFG_III"/>
</dbReference>
<dbReference type="InterPro" id="IPR041095">
    <property type="entry name" value="EFG_II"/>
</dbReference>
<sequence>MKTYPTRSIRNILILGHGGSGKTTLTEALAFNAGAIDRIGRIDEGNTLSDFDPEEKKRKFSISSAIIPLEFGGHKINLIDVPGYFDFIGDAYAALRIADAIVIVIDALSGVQVGTEKAIELLEKANIPAFIVVNKMDRENATFAKVMDELKETFGNKVVPFELPMGEGENMNGVVNIVDMTGSERKENRCFDVIISDEMKAELEPYRDMIMESVAQTSEDLMEKYFEGEELTQNEIHTGIRKGIDNGELIPVLCTSATLNIGVETLENMIIEYLPSPGNGKFEIGKDPRNKKEIERKCSNKESFSALVFKTIADPFVGKLSIFKVMSGVLDHSIEIYNSTQEIKEKTNHIYVLRGNKQIEVEKLESGDIGAFSKLGSTITGDTLCNVKDPIVYDKIDFPKPIISMAIEPKTKADIDKLSTGLHRLVEEDPTMTFGRNSETKQTLISGLGEMHLEIISQKLKQKFGVEVNLVDMKVPYRETIKKKATAEGKHKKQSGGSGQFGHVWITFEPGDSPNAPFEFVDKVVGGAVPRNFIPAVEKGLETCMLEGVLAGYPVTGVRAILYDGSYHAVDSDEMSFKSAATLAYRKAMKEASPVLLEPIYHIDIVIPEEYMGDIMGDLNKKRGRIMGMEPTSGGKQRILAEAPLAEMFKYATELRSMTQARGEFSMEFVRYEEAPILNAEKVIAEAQKEKEQK</sequence>
<dbReference type="CDD" id="cd16262">
    <property type="entry name" value="EFG_III"/>
    <property type="match status" value="1"/>
</dbReference>
<dbReference type="OrthoDB" id="9804431at2"/>
<keyword evidence="8" id="KW-1185">Reference proteome</keyword>
<dbReference type="EMBL" id="WJBD01000002">
    <property type="protein sequence ID" value="MBC3887292.1"/>
    <property type="molecule type" value="Genomic_DNA"/>
</dbReference>
<dbReference type="InterPro" id="IPR027417">
    <property type="entry name" value="P-loop_NTPase"/>
</dbReference>
<dbReference type="InterPro" id="IPR014721">
    <property type="entry name" value="Ribsml_uS5_D2-typ_fold_subgr"/>
</dbReference>
<dbReference type="InterPro" id="IPR000640">
    <property type="entry name" value="EFG_V-like"/>
</dbReference>
<dbReference type="InterPro" id="IPR005225">
    <property type="entry name" value="Small_GTP-bd"/>
</dbReference>
<dbReference type="SMART" id="SM00889">
    <property type="entry name" value="EFG_IV"/>
    <property type="match status" value="1"/>
</dbReference>
<dbReference type="CDD" id="cd04088">
    <property type="entry name" value="EFG_mtEFG_II"/>
    <property type="match status" value="1"/>
</dbReference>
<dbReference type="CDD" id="cd01434">
    <property type="entry name" value="EFG_mtEFG1_IV"/>
    <property type="match status" value="1"/>
</dbReference>
<dbReference type="InterPro" id="IPR004540">
    <property type="entry name" value="Transl_elong_EFG/EF2"/>
</dbReference>
<dbReference type="PANTHER" id="PTHR43261:SF6">
    <property type="entry name" value="ELONGATION FACTOR G-LIKE PROTEIN"/>
    <property type="match status" value="1"/>
</dbReference>
<evidence type="ECO:0000259" key="6">
    <source>
        <dbReference type="PROSITE" id="PS51722"/>
    </source>
</evidence>
<dbReference type="NCBIfam" id="TIGR00484">
    <property type="entry name" value="EF-G"/>
    <property type="match status" value="1"/>
</dbReference>
<evidence type="ECO:0000313" key="8">
    <source>
        <dbReference type="Proteomes" id="UP000616595"/>
    </source>
</evidence>
<evidence type="ECO:0000256" key="5">
    <source>
        <dbReference type="NCBIfam" id="TIGR00484"/>
    </source>
</evidence>
<dbReference type="SUPFAM" id="SSF52540">
    <property type="entry name" value="P-loop containing nucleoside triphosphate hydrolases"/>
    <property type="match status" value="1"/>
</dbReference>
<dbReference type="Gene3D" id="2.40.30.10">
    <property type="entry name" value="Translation factors"/>
    <property type="match status" value="1"/>
</dbReference>
<dbReference type="CDD" id="cd04170">
    <property type="entry name" value="EF-G_bact"/>
    <property type="match status" value="1"/>
</dbReference>
<dbReference type="InterPro" id="IPR005517">
    <property type="entry name" value="Transl_elong_EFG/EF2_IV"/>
</dbReference>
<accession>A0A923HU84</accession>
<dbReference type="GO" id="GO:0003924">
    <property type="term" value="F:GTPase activity"/>
    <property type="evidence" value="ECO:0007669"/>
    <property type="project" value="InterPro"/>
</dbReference>
<dbReference type="GO" id="GO:0005525">
    <property type="term" value="F:GTP binding"/>
    <property type="evidence" value="ECO:0007669"/>
    <property type="project" value="UniProtKB-UniRule"/>
</dbReference>
<dbReference type="InterPro" id="IPR020568">
    <property type="entry name" value="Ribosomal_Su5_D2-typ_SF"/>
</dbReference>
<dbReference type="GO" id="GO:0032790">
    <property type="term" value="P:ribosome disassembly"/>
    <property type="evidence" value="ECO:0007669"/>
    <property type="project" value="TreeGrafter"/>
</dbReference>
<dbReference type="SUPFAM" id="SSF50447">
    <property type="entry name" value="Translation proteins"/>
    <property type="match status" value="1"/>
</dbReference>
<dbReference type="NCBIfam" id="NF009381">
    <property type="entry name" value="PRK12740.1-5"/>
    <property type="match status" value="1"/>
</dbReference>
<dbReference type="Pfam" id="PF03764">
    <property type="entry name" value="EFG_IV"/>
    <property type="match status" value="1"/>
</dbReference>
<dbReference type="Pfam" id="PF22042">
    <property type="entry name" value="EF-G_D2"/>
    <property type="match status" value="1"/>
</dbReference>
<dbReference type="Gene3D" id="3.30.70.240">
    <property type="match status" value="1"/>
</dbReference>
<comment type="caution">
    <text evidence="7">The sequence shown here is derived from an EMBL/GenBank/DDBJ whole genome shotgun (WGS) entry which is preliminary data.</text>
</comment>
<dbReference type="AlphaFoldDB" id="A0A923HU84"/>
<dbReference type="InterPro" id="IPR009000">
    <property type="entry name" value="Transl_B-barrel_sf"/>
</dbReference>
<dbReference type="FunFam" id="3.30.230.10:FF:000003">
    <property type="entry name" value="Elongation factor G"/>
    <property type="match status" value="1"/>
</dbReference>
<dbReference type="NCBIfam" id="NF009891">
    <property type="entry name" value="PRK13351.1-1"/>
    <property type="match status" value="1"/>
</dbReference>
<dbReference type="InterPro" id="IPR047872">
    <property type="entry name" value="EFG_IV"/>
</dbReference>
<dbReference type="InterPro" id="IPR053905">
    <property type="entry name" value="EF-G-like_DII"/>
</dbReference>
<dbReference type="CDD" id="cd03713">
    <property type="entry name" value="EFG_mtEFG_C"/>
    <property type="match status" value="1"/>
</dbReference>
<keyword evidence="7" id="KW-0251">Elongation factor</keyword>
<evidence type="ECO:0000256" key="1">
    <source>
        <dbReference type="ARBA" id="ARBA00005870"/>
    </source>
</evidence>
<dbReference type="FunFam" id="3.30.70.870:FF:000002">
    <property type="entry name" value="Translation elongation factor 2"/>
    <property type="match status" value="1"/>
</dbReference>
<dbReference type="InterPro" id="IPR035647">
    <property type="entry name" value="EFG_III/V"/>
</dbReference>
<keyword evidence="7" id="KW-0648">Protein biosynthesis</keyword>
<dbReference type="NCBIfam" id="TIGR00231">
    <property type="entry name" value="small_GTP"/>
    <property type="match status" value="1"/>
</dbReference>
<evidence type="ECO:0000313" key="7">
    <source>
        <dbReference type="EMBL" id="MBC3887292.1"/>
    </source>
</evidence>
<evidence type="ECO:0000256" key="3">
    <source>
        <dbReference type="ARBA" id="ARBA00022741"/>
    </source>
</evidence>
<protein>
    <recommendedName>
        <fullName evidence="2 5">Elongation factor G</fullName>
    </recommendedName>
</protein>
<dbReference type="InterPro" id="IPR035649">
    <property type="entry name" value="EFG_V"/>
</dbReference>
<dbReference type="PROSITE" id="PS51722">
    <property type="entry name" value="G_TR_2"/>
    <property type="match status" value="1"/>
</dbReference>
<dbReference type="Pfam" id="PF00009">
    <property type="entry name" value="GTP_EFTU"/>
    <property type="match status" value="1"/>
</dbReference>
<dbReference type="InterPro" id="IPR000795">
    <property type="entry name" value="T_Tr_GTP-bd_dom"/>
</dbReference>
<keyword evidence="4" id="KW-0342">GTP-binding</keyword>
<gene>
    <name evidence="7" type="primary">fusA</name>
    <name evidence="7" type="ORF">GH810_03085</name>
</gene>
<keyword evidence="3" id="KW-0547">Nucleotide-binding</keyword>
<dbReference type="SMART" id="SM00838">
    <property type="entry name" value="EFG_C"/>
    <property type="match status" value="1"/>
</dbReference>
<feature type="domain" description="Tr-type G" evidence="6">
    <location>
        <begin position="7"/>
        <end position="278"/>
    </location>
</feature>
<dbReference type="SUPFAM" id="SSF54980">
    <property type="entry name" value="EF-G C-terminal domain-like"/>
    <property type="match status" value="2"/>
</dbReference>
<comment type="similarity">
    <text evidence="1">Belongs to the TRAFAC class translation factor GTPase superfamily. Classic translation factor GTPase family. EF-G/EF-2 subfamily.</text>
</comment>
<dbReference type="GO" id="GO:0003746">
    <property type="term" value="F:translation elongation factor activity"/>
    <property type="evidence" value="ECO:0007669"/>
    <property type="project" value="UniProtKB-UniRule"/>
</dbReference>
<dbReference type="PANTHER" id="PTHR43261">
    <property type="entry name" value="TRANSLATION ELONGATION FACTOR G-RELATED"/>
    <property type="match status" value="1"/>
</dbReference>
<dbReference type="FunFam" id="3.30.70.240:FF:000001">
    <property type="entry name" value="Elongation factor G"/>
    <property type="match status" value="1"/>
</dbReference>
<organism evidence="7 8">
    <name type="scientific">Acetobacterium paludosum</name>
    <dbReference type="NCBI Taxonomy" id="52693"/>
    <lineage>
        <taxon>Bacteria</taxon>
        <taxon>Bacillati</taxon>
        <taxon>Bacillota</taxon>
        <taxon>Clostridia</taxon>
        <taxon>Eubacteriales</taxon>
        <taxon>Eubacteriaceae</taxon>
        <taxon>Acetobacterium</taxon>
    </lineage>
</organism>
<proteinExistence type="inferred from homology"/>
<reference evidence="7" key="1">
    <citation type="submission" date="2019-10" db="EMBL/GenBank/DDBJ databases">
        <authorList>
            <person name="Ross D.E."/>
            <person name="Gulliver D."/>
        </authorList>
    </citation>
    <scope>NUCLEOTIDE SEQUENCE</scope>
    <source>
        <strain evidence="7">DER-2019</strain>
    </source>
</reference>
<name>A0A923HU84_9FIRM</name>
<dbReference type="Gene3D" id="3.40.50.300">
    <property type="entry name" value="P-loop containing nucleotide triphosphate hydrolases"/>
    <property type="match status" value="1"/>
</dbReference>
<dbReference type="Gene3D" id="3.30.230.10">
    <property type="match status" value="1"/>
</dbReference>
<dbReference type="RefSeq" id="WP_148566368.1">
    <property type="nucleotide sequence ID" value="NZ_RXYA01000004.1"/>
</dbReference>
<dbReference type="Gene3D" id="3.30.70.870">
    <property type="entry name" value="Elongation Factor G (Translational Gtpase), domain 3"/>
    <property type="match status" value="1"/>
</dbReference>
<dbReference type="PRINTS" id="PR00315">
    <property type="entry name" value="ELONGATNFCT"/>
</dbReference>
<dbReference type="Pfam" id="PF14492">
    <property type="entry name" value="EFG_III"/>
    <property type="match status" value="1"/>
</dbReference>